<protein>
    <recommendedName>
        <fullName evidence="4">Nuclear transport factor 2 family protein</fullName>
    </recommendedName>
</protein>
<evidence type="ECO:0000256" key="1">
    <source>
        <dbReference type="SAM" id="SignalP"/>
    </source>
</evidence>
<dbReference type="Gene3D" id="3.10.450.50">
    <property type="match status" value="1"/>
</dbReference>
<organism evidence="2 3">
    <name type="scientific">Hymenobacter oligotrophus</name>
    <dbReference type="NCBI Taxonomy" id="2319843"/>
    <lineage>
        <taxon>Bacteria</taxon>
        <taxon>Pseudomonadati</taxon>
        <taxon>Bacteroidota</taxon>
        <taxon>Cytophagia</taxon>
        <taxon>Cytophagales</taxon>
        <taxon>Hymenobacteraceae</taxon>
        <taxon>Hymenobacter</taxon>
    </lineage>
</organism>
<dbReference type="SUPFAM" id="SSF54427">
    <property type="entry name" value="NTF2-like"/>
    <property type="match status" value="1"/>
</dbReference>
<name>A0A3B7RQ36_9BACT</name>
<dbReference type="AlphaFoldDB" id="A0A3B7RQ36"/>
<dbReference type="InterPro" id="IPR032710">
    <property type="entry name" value="NTF2-like_dom_sf"/>
</dbReference>
<dbReference type="EMBL" id="CP032317">
    <property type="protein sequence ID" value="AYA36287.1"/>
    <property type="molecule type" value="Genomic_DNA"/>
</dbReference>
<dbReference type="OrthoDB" id="117186at2"/>
<feature type="chain" id="PRO_5017612474" description="Nuclear transport factor 2 family protein" evidence="1">
    <location>
        <begin position="42"/>
        <end position="174"/>
    </location>
</feature>
<evidence type="ECO:0000313" key="3">
    <source>
        <dbReference type="Proteomes" id="UP000262802"/>
    </source>
</evidence>
<keyword evidence="3" id="KW-1185">Reference proteome</keyword>
<evidence type="ECO:0000313" key="2">
    <source>
        <dbReference type="EMBL" id="AYA36287.1"/>
    </source>
</evidence>
<dbReference type="Proteomes" id="UP000262802">
    <property type="component" value="Chromosome"/>
</dbReference>
<reference evidence="2 3" key="1">
    <citation type="submission" date="2018-09" db="EMBL/GenBank/DDBJ databases">
        <title>Hymenobacter medium sp. nov., isolated from R2A medium.</title>
        <authorList>
            <person name="Yingchao G."/>
        </authorList>
    </citation>
    <scope>NUCLEOTIDE SEQUENCE [LARGE SCALE GENOMIC DNA]</scope>
    <source>
        <strain evidence="3">sh-6</strain>
    </source>
</reference>
<dbReference type="KEGG" id="hyh:D3Y59_03935"/>
<proteinExistence type="predicted"/>
<accession>A0A3B7RQ36</accession>
<keyword evidence="1" id="KW-0732">Signal</keyword>
<evidence type="ECO:0008006" key="4">
    <source>
        <dbReference type="Google" id="ProtNLM"/>
    </source>
</evidence>
<sequence>MQLLDPTVRRWAQRPLGRTIFPMKHLLLSGCLLAFSPLAAAQSATDANAVKKTIDTFFEGMRKGDSAMVRSTLAPGVVLQTISTRGGSPQVRTDNPADLLKAVGTPHPEVWDERISYERVLIDADLASVWTPYQFFAGNKFSHCGYNSFQLVRMAQGWKIVHVIDTRRKDKCKQ</sequence>
<feature type="signal peptide" evidence="1">
    <location>
        <begin position="1"/>
        <end position="41"/>
    </location>
</feature>
<gene>
    <name evidence="2" type="ORF">D3Y59_03935</name>
</gene>